<keyword evidence="9" id="KW-1185">Reference proteome</keyword>
<organism evidence="8 9">
    <name type="scientific">Phaeosphaeria nodorum (strain SN15 / ATCC MYA-4574 / FGSC 10173)</name>
    <name type="common">Glume blotch fungus</name>
    <name type="synonym">Parastagonospora nodorum</name>
    <dbReference type="NCBI Taxonomy" id="321614"/>
    <lineage>
        <taxon>Eukaryota</taxon>
        <taxon>Fungi</taxon>
        <taxon>Dikarya</taxon>
        <taxon>Ascomycota</taxon>
        <taxon>Pezizomycotina</taxon>
        <taxon>Dothideomycetes</taxon>
        <taxon>Pleosporomycetidae</taxon>
        <taxon>Pleosporales</taxon>
        <taxon>Pleosporineae</taxon>
        <taxon>Phaeosphaeriaceae</taxon>
        <taxon>Parastagonospora</taxon>
    </lineage>
</organism>
<proteinExistence type="inferred from homology"/>
<evidence type="ECO:0000256" key="6">
    <source>
        <dbReference type="SAM" id="MobiDB-lite"/>
    </source>
</evidence>
<dbReference type="Pfam" id="PF03467">
    <property type="entry name" value="Smg4_UPF3"/>
    <property type="match status" value="1"/>
</dbReference>
<dbReference type="Proteomes" id="UP000663193">
    <property type="component" value="Chromosome 10"/>
</dbReference>
<feature type="compositionally biased region" description="Basic and acidic residues" evidence="6">
    <location>
        <begin position="408"/>
        <end position="422"/>
    </location>
</feature>
<dbReference type="VEuPathDB" id="FungiDB:JI435_067110"/>
<comment type="similarity">
    <text evidence="2">Belongs to the RENT3 family.</text>
</comment>
<dbReference type="PROSITE" id="PS50102">
    <property type="entry name" value="RRM"/>
    <property type="match status" value="1"/>
</dbReference>
<feature type="region of interest" description="Disordered" evidence="6">
    <location>
        <begin position="227"/>
        <end position="541"/>
    </location>
</feature>
<dbReference type="EMBL" id="CP069032">
    <property type="protein sequence ID" value="QRC99771.1"/>
    <property type="molecule type" value="Genomic_DNA"/>
</dbReference>
<dbReference type="PANTHER" id="PTHR13112:SF0">
    <property type="entry name" value="FI21285P1"/>
    <property type="match status" value="1"/>
</dbReference>
<dbReference type="GO" id="GO:0000184">
    <property type="term" value="P:nuclear-transcribed mRNA catabolic process, nonsense-mediated decay"/>
    <property type="evidence" value="ECO:0007669"/>
    <property type="project" value="UniProtKB-KW"/>
</dbReference>
<dbReference type="CDD" id="cd00590">
    <property type="entry name" value="RRM_SF"/>
    <property type="match status" value="1"/>
</dbReference>
<feature type="region of interest" description="Disordered" evidence="6">
    <location>
        <begin position="603"/>
        <end position="678"/>
    </location>
</feature>
<accession>A0A7U2F774</accession>
<feature type="compositionally biased region" description="Low complexity" evidence="6">
    <location>
        <begin position="434"/>
        <end position="457"/>
    </location>
</feature>
<name>A0A7U2F774_PHANO</name>
<feature type="compositionally biased region" description="Low complexity" evidence="6">
    <location>
        <begin position="486"/>
        <end position="514"/>
    </location>
</feature>
<dbReference type="AlphaFoldDB" id="A0A7U2F774"/>
<dbReference type="InterPro" id="IPR000504">
    <property type="entry name" value="RRM_dom"/>
</dbReference>
<evidence type="ECO:0000256" key="1">
    <source>
        <dbReference type="ARBA" id="ARBA00004123"/>
    </source>
</evidence>
<dbReference type="OrthoDB" id="18087at2759"/>
<feature type="compositionally biased region" description="Basic and acidic residues" evidence="6">
    <location>
        <begin position="251"/>
        <end position="288"/>
    </location>
</feature>
<dbReference type="GO" id="GO:0005634">
    <property type="term" value="C:nucleus"/>
    <property type="evidence" value="ECO:0007669"/>
    <property type="project" value="UniProtKB-SubCell"/>
</dbReference>
<feature type="domain" description="RRM" evidence="7">
    <location>
        <begin position="527"/>
        <end position="593"/>
    </location>
</feature>
<evidence type="ECO:0000313" key="9">
    <source>
        <dbReference type="Proteomes" id="UP000663193"/>
    </source>
</evidence>
<dbReference type="CDD" id="cd12455">
    <property type="entry name" value="RRM_like_Smg4_UPF3"/>
    <property type="match status" value="1"/>
</dbReference>
<keyword evidence="5" id="KW-0694">RNA-binding</keyword>
<feature type="region of interest" description="Disordered" evidence="6">
    <location>
        <begin position="189"/>
        <end position="212"/>
    </location>
</feature>
<comment type="subcellular location">
    <subcellularLocation>
        <location evidence="1">Nucleus</location>
    </subcellularLocation>
</comment>
<evidence type="ECO:0000256" key="4">
    <source>
        <dbReference type="ARBA" id="ARBA00023242"/>
    </source>
</evidence>
<protein>
    <recommendedName>
        <fullName evidence="7">RRM domain-containing protein</fullName>
    </recommendedName>
</protein>
<sequence length="678" mass="71315">CAQRCLDKAGHVSVARPLHTRGLSIPLTYAPLSPTRHQTPNTKHQSPIINHQSPISNHVEMAPQAGVNGVLPVAVLQKNAPSQPSRGPKQAQPRLKLVCRRLPPGLTRSEFETMVGDEWKPGAGKVDWVNWRKGKISKDAAKPSRPARAYIHVTKQEHVPMLGDRIRDSTFHDAAKSWQDSALVGPPTLEFAPFSKMPGGRRRNDNRQGTIDQDQEFKDFLESLTNPITKSAAPDDTQKQDKVKTTPLIEALREKKANKDKPNAKGRNARGDAKEDATEKKASGKQGKENAATAGDKNRRISKADKAQAAKEAVKILNKEAASAKESSAAEKGNASPAPERKRGNVAGVKSLLQRDLGIGATPNRRRGTKREVASAAADAAPPKETPVVAQKSKDGPAAAASSSEKTQAAKKERPTRAERRAFKASLTDKTNDKTNATATATETKTQTPTKTSTAPAPQILKKPQSAQSPALPKGPAASRPPPTEPAAARNAVPPAQANNTAAKPTPAASSAPRAAPPPPAPAATSKQAFLKHANPSQGITEPLIEESLKIFGAIDKVEIDKRKGFAYVDFTEPEGLRKAMAASPIKIAQGAVQVLERKEKVARPALNPRFNGPPPTGPARGGRGGFGPGPRGGRGARGGARGGGHVAATPTSGPADSAPVPAAAPAPTPVASNDAAT</sequence>
<evidence type="ECO:0000256" key="3">
    <source>
        <dbReference type="ARBA" id="ARBA00023161"/>
    </source>
</evidence>
<dbReference type="FunFam" id="3.30.70.330:FF:000637">
    <property type="entry name" value="Nonsense-mediated mRNA decay protein Upf3, putative"/>
    <property type="match status" value="1"/>
</dbReference>
<dbReference type="Gene3D" id="3.30.70.330">
    <property type="match status" value="2"/>
</dbReference>
<evidence type="ECO:0000259" key="7">
    <source>
        <dbReference type="PROSITE" id="PS50102"/>
    </source>
</evidence>
<keyword evidence="4" id="KW-0539">Nucleus</keyword>
<keyword evidence="3" id="KW-0866">Nonsense-mediated mRNA decay</keyword>
<evidence type="ECO:0000256" key="5">
    <source>
        <dbReference type="PROSITE-ProRule" id="PRU00176"/>
    </source>
</evidence>
<dbReference type="SUPFAM" id="SSF54928">
    <property type="entry name" value="RNA-binding domain, RBD"/>
    <property type="match status" value="2"/>
</dbReference>
<reference evidence="9" key="1">
    <citation type="journal article" date="2021" name="BMC Genomics">
        <title>Chromosome-level genome assembly and manually-curated proteome of model necrotroph Parastagonospora nodorum Sn15 reveals a genome-wide trove of candidate effector homologs, and redundancy of virulence-related functions within an accessory chromosome.</title>
        <authorList>
            <person name="Bertazzoni S."/>
            <person name="Jones D.A.B."/>
            <person name="Phan H.T."/>
            <person name="Tan K.-C."/>
            <person name="Hane J.K."/>
        </authorList>
    </citation>
    <scope>NUCLEOTIDE SEQUENCE [LARGE SCALE GENOMIC DNA]</scope>
    <source>
        <strain evidence="9">SN15 / ATCC MYA-4574 / FGSC 10173)</strain>
    </source>
</reference>
<feature type="compositionally biased region" description="Low complexity" evidence="6">
    <location>
        <begin position="319"/>
        <end position="332"/>
    </location>
</feature>
<evidence type="ECO:0000256" key="2">
    <source>
        <dbReference type="ARBA" id="ARBA00005991"/>
    </source>
</evidence>
<feature type="compositionally biased region" description="Gly residues" evidence="6">
    <location>
        <begin position="620"/>
        <end position="646"/>
    </location>
</feature>
<dbReference type="PANTHER" id="PTHR13112">
    <property type="entry name" value="UPF3 REGULATOR OF NONSENSE TRANSCRIPTS-LIKE PROTEIN"/>
    <property type="match status" value="1"/>
</dbReference>
<gene>
    <name evidence="8" type="ORF">JI435_067110</name>
</gene>
<feature type="compositionally biased region" description="Basic and acidic residues" evidence="6">
    <location>
        <begin position="296"/>
        <end position="318"/>
    </location>
</feature>
<dbReference type="InterPro" id="IPR012677">
    <property type="entry name" value="Nucleotide-bd_a/b_plait_sf"/>
</dbReference>
<feature type="non-terminal residue" evidence="8">
    <location>
        <position position="678"/>
    </location>
</feature>
<dbReference type="InterPro" id="IPR035979">
    <property type="entry name" value="RBD_domain_sf"/>
</dbReference>
<dbReference type="InterPro" id="IPR005120">
    <property type="entry name" value="UPF3_dom"/>
</dbReference>
<evidence type="ECO:0000313" key="8">
    <source>
        <dbReference type="EMBL" id="QRC99771.1"/>
    </source>
</evidence>
<dbReference type="InterPro" id="IPR039722">
    <property type="entry name" value="Upf3"/>
</dbReference>
<dbReference type="GO" id="GO:0003723">
    <property type="term" value="F:RNA binding"/>
    <property type="evidence" value="ECO:0007669"/>
    <property type="project" value="UniProtKB-UniRule"/>
</dbReference>